<dbReference type="PROSITE" id="PS00018">
    <property type="entry name" value="EF_HAND_1"/>
    <property type="match status" value="3"/>
</dbReference>
<dbReference type="InterPro" id="IPR011992">
    <property type="entry name" value="EF-hand-dom_pair"/>
</dbReference>
<feature type="domain" description="EF-hand" evidence="10">
    <location>
        <begin position="227"/>
        <end position="258"/>
    </location>
</feature>
<keyword evidence="3" id="KW-0677">Repeat</keyword>
<evidence type="ECO:0000256" key="1">
    <source>
        <dbReference type="ARBA" id="ARBA00004273"/>
    </source>
</evidence>
<feature type="domain" description="EF-hand" evidence="10">
    <location>
        <begin position="406"/>
        <end position="441"/>
    </location>
</feature>
<feature type="transmembrane region" description="Helical" evidence="9">
    <location>
        <begin position="106"/>
        <end position="130"/>
    </location>
</feature>
<dbReference type="Gene3D" id="1.10.238.10">
    <property type="entry name" value="EF-hand"/>
    <property type="match status" value="2"/>
</dbReference>
<keyword evidence="8 9" id="KW-0472">Membrane</keyword>
<dbReference type="PANTHER" id="PTHR12294">
    <property type="entry name" value="EF HAND DOMAIN FAMILY A1,A2-RELATED"/>
    <property type="match status" value="1"/>
</dbReference>
<dbReference type="CDD" id="cd00051">
    <property type="entry name" value="EFh"/>
    <property type="match status" value="1"/>
</dbReference>
<protein>
    <submittedName>
        <fullName evidence="11">Mitochondrial_calcium_uptake_1</fullName>
    </submittedName>
</protein>
<dbReference type="InterPro" id="IPR018247">
    <property type="entry name" value="EF_Hand_1_Ca_BS"/>
</dbReference>
<organism evidence="11 12">
    <name type="scientific">Leishmania braziliensis MHOM/BR/75/M2904</name>
    <dbReference type="NCBI Taxonomy" id="420245"/>
    <lineage>
        <taxon>Eukaryota</taxon>
        <taxon>Discoba</taxon>
        <taxon>Euglenozoa</taxon>
        <taxon>Kinetoplastea</taxon>
        <taxon>Metakinetoplastina</taxon>
        <taxon>Trypanosomatida</taxon>
        <taxon>Trypanosomatidae</taxon>
        <taxon>Leishmaniinae</taxon>
        <taxon>Leishmania</taxon>
        <taxon>Leishmania braziliensis species complex</taxon>
    </lineage>
</organism>
<keyword evidence="5" id="KW-0106">Calcium</keyword>
<keyword evidence="4" id="KW-0999">Mitochondrion inner membrane</keyword>
<dbReference type="PANTHER" id="PTHR12294:SF14">
    <property type="entry name" value="EF-HAND DOMAIN-CONTAINING PROTEIN"/>
    <property type="match status" value="1"/>
</dbReference>
<evidence type="ECO:0000256" key="4">
    <source>
        <dbReference type="ARBA" id="ARBA00022792"/>
    </source>
</evidence>
<evidence type="ECO:0000256" key="7">
    <source>
        <dbReference type="ARBA" id="ARBA00023128"/>
    </source>
</evidence>
<gene>
    <name evidence="11" type="ORF">LBRM2904_07.0130</name>
</gene>
<dbReference type="GO" id="GO:0051560">
    <property type="term" value="P:mitochondrial calcium ion homeostasis"/>
    <property type="evidence" value="ECO:0007669"/>
    <property type="project" value="TreeGrafter"/>
</dbReference>
<dbReference type="SUPFAM" id="SSF47473">
    <property type="entry name" value="EF-hand"/>
    <property type="match status" value="1"/>
</dbReference>
<reference evidence="11 12" key="1">
    <citation type="submission" date="2018-09" db="EMBL/GenBank/DDBJ databases">
        <authorList>
            <person name="Peiro R."/>
            <person name="Begona"/>
            <person name="Cbmso G."/>
            <person name="Lopez M."/>
            <person name="Gonzalez S."/>
        </authorList>
    </citation>
    <scope>NUCLEOTIDE SEQUENCE [LARGE SCALE GENOMIC DNA]</scope>
</reference>
<dbReference type="PROSITE" id="PS50222">
    <property type="entry name" value="EF_HAND_2"/>
    <property type="match status" value="3"/>
</dbReference>
<dbReference type="Pfam" id="PF13833">
    <property type="entry name" value="EF-hand_8"/>
    <property type="match status" value="1"/>
</dbReference>
<evidence type="ECO:0000256" key="2">
    <source>
        <dbReference type="ARBA" id="ARBA00004569"/>
    </source>
</evidence>
<evidence type="ECO:0000256" key="5">
    <source>
        <dbReference type="ARBA" id="ARBA00022837"/>
    </source>
</evidence>
<evidence type="ECO:0000256" key="9">
    <source>
        <dbReference type="SAM" id="Phobius"/>
    </source>
</evidence>
<dbReference type="Proteomes" id="UP000319462">
    <property type="component" value="Chromosome 7"/>
</dbReference>
<dbReference type="GO" id="GO:0005509">
    <property type="term" value="F:calcium ion binding"/>
    <property type="evidence" value="ECO:0007669"/>
    <property type="project" value="InterPro"/>
</dbReference>
<sequence length="470" mass="52412">MSFNCSAARRYALLRPPLPLRLMRRQLSAVVQQRLHAAPRAATAAQRRSTAGGTDSINSTSGGLALSLSLSSPCSLEAVTFGEAHDFPLLPVLAASPPRSGGRQRLLWAMLAGWCVGVALCIAAGTTVVLCRSYDTPPYLIPYYLRDVRSRFLHYASVRKRKGGPMYMTVEDFVLALLASPEKVLPNPAIVQDLQRLFESMDANGDGYISFPEFRFLMSLLTSNPRDVETLFRIVDTDKSGTLSLEEFANVLRGATKDEAVVRSLLKPSTRRNGVVRALFGDEAAPRKCSLSELEAVIRSVRTEVWKAEFRQYDVEQHDCITAEEFAALIARQVLGSHLPYYLVENIRCLHGSGDVVTLNMWLGLNEAMLYADQLAAHVEMFLSSGMSVTKRDFHRLMSMTEVSALPNTTVDIIFALFDKNGDGSMEIDEFLFIMRNKVRYHYSVPPRMRKSLPRRFLECSSELLADLGR</sequence>
<dbReference type="InterPro" id="IPR002048">
    <property type="entry name" value="EF_hand_dom"/>
</dbReference>
<keyword evidence="9" id="KW-0812">Transmembrane</keyword>
<feature type="domain" description="EF-hand" evidence="10">
    <location>
        <begin position="189"/>
        <end position="224"/>
    </location>
</feature>
<evidence type="ECO:0000256" key="8">
    <source>
        <dbReference type="ARBA" id="ARBA00023136"/>
    </source>
</evidence>
<evidence type="ECO:0000259" key="10">
    <source>
        <dbReference type="PROSITE" id="PS50222"/>
    </source>
</evidence>
<comment type="subcellular location">
    <subcellularLocation>
        <location evidence="1">Mitochondrion inner membrane</location>
    </subcellularLocation>
    <subcellularLocation>
        <location evidence="2">Mitochondrion intermembrane space</location>
    </subcellularLocation>
</comment>
<proteinExistence type="predicted"/>
<dbReference type="Pfam" id="PF13499">
    <property type="entry name" value="EF-hand_7"/>
    <property type="match status" value="1"/>
</dbReference>
<evidence type="ECO:0000256" key="6">
    <source>
        <dbReference type="ARBA" id="ARBA00022946"/>
    </source>
</evidence>
<dbReference type="GO" id="GO:0036444">
    <property type="term" value="P:calcium import into the mitochondrion"/>
    <property type="evidence" value="ECO:0007669"/>
    <property type="project" value="TreeGrafter"/>
</dbReference>
<accession>A0A3P3YYF7</accession>
<dbReference type="GO" id="GO:1990246">
    <property type="term" value="C:uniplex complex"/>
    <property type="evidence" value="ECO:0007669"/>
    <property type="project" value="TreeGrafter"/>
</dbReference>
<evidence type="ECO:0000256" key="3">
    <source>
        <dbReference type="ARBA" id="ARBA00022737"/>
    </source>
</evidence>
<evidence type="ECO:0000313" key="11">
    <source>
        <dbReference type="EMBL" id="SYZ62977.1"/>
    </source>
</evidence>
<dbReference type="SMART" id="SM00054">
    <property type="entry name" value="EFh"/>
    <property type="match status" value="4"/>
</dbReference>
<dbReference type="GO" id="GO:0005758">
    <property type="term" value="C:mitochondrial intermembrane space"/>
    <property type="evidence" value="ECO:0007669"/>
    <property type="project" value="UniProtKB-SubCell"/>
</dbReference>
<dbReference type="InterPro" id="IPR039800">
    <property type="entry name" value="MICU1/2/3"/>
</dbReference>
<evidence type="ECO:0000313" key="12">
    <source>
        <dbReference type="Proteomes" id="UP000319462"/>
    </source>
</evidence>
<keyword evidence="6" id="KW-0809">Transit peptide</keyword>
<name>A0A3P3YYF7_LEIBR</name>
<dbReference type="EMBL" id="LS997606">
    <property type="protein sequence ID" value="SYZ62977.1"/>
    <property type="molecule type" value="Genomic_DNA"/>
</dbReference>
<keyword evidence="7" id="KW-0496">Mitochondrion</keyword>
<keyword evidence="9" id="KW-1133">Transmembrane helix</keyword>
<dbReference type="AlphaFoldDB" id="A0A3P3YYF7"/>